<sequence length="57" mass="6661">MAKKGKQIIKVKKELLQYQIAFGILFVVFIIVVVLCFSTLSKYSETKKEYNELVVKY</sequence>
<organism evidence="2">
    <name type="scientific">marine sediment metagenome</name>
    <dbReference type="NCBI Taxonomy" id="412755"/>
    <lineage>
        <taxon>unclassified sequences</taxon>
        <taxon>metagenomes</taxon>
        <taxon>ecological metagenomes</taxon>
    </lineage>
</organism>
<name>X1PHH6_9ZZZZ</name>
<keyword evidence="1" id="KW-0472">Membrane</keyword>
<keyword evidence="1" id="KW-1133">Transmembrane helix</keyword>
<accession>X1PHH6</accession>
<proteinExistence type="predicted"/>
<dbReference type="AlphaFoldDB" id="X1PHH6"/>
<protein>
    <submittedName>
        <fullName evidence="2">Uncharacterized protein</fullName>
    </submittedName>
</protein>
<keyword evidence="1" id="KW-0812">Transmembrane</keyword>
<reference evidence="2" key="1">
    <citation type="journal article" date="2014" name="Front. Microbiol.">
        <title>High frequency of phylogenetically diverse reductive dehalogenase-homologous genes in deep subseafloor sedimentary metagenomes.</title>
        <authorList>
            <person name="Kawai M."/>
            <person name="Futagami T."/>
            <person name="Toyoda A."/>
            <person name="Takaki Y."/>
            <person name="Nishi S."/>
            <person name="Hori S."/>
            <person name="Arai W."/>
            <person name="Tsubouchi T."/>
            <person name="Morono Y."/>
            <person name="Uchiyama I."/>
            <person name="Ito T."/>
            <person name="Fujiyama A."/>
            <person name="Inagaki F."/>
            <person name="Takami H."/>
        </authorList>
    </citation>
    <scope>NUCLEOTIDE SEQUENCE</scope>
    <source>
        <strain evidence="2">Expedition CK06-06</strain>
    </source>
</reference>
<comment type="caution">
    <text evidence="2">The sequence shown here is derived from an EMBL/GenBank/DDBJ whole genome shotgun (WGS) entry which is preliminary data.</text>
</comment>
<evidence type="ECO:0000256" key="1">
    <source>
        <dbReference type="SAM" id="Phobius"/>
    </source>
</evidence>
<gene>
    <name evidence="2" type="ORF">S06H3_61828</name>
</gene>
<evidence type="ECO:0000313" key="2">
    <source>
        <dbReference type="EMBL" id="GAI55752.1"/>
    </source>
</evidence>
<dbReference type="EMBL" id="BARV01040618">
    <property type="protein sequence ID" value="GAI55752.1"/>
    <property type="molecule type" value="Genomic_DNA"/>
</dbReference>
<feature type="transmembrane region" description="Helical" evidence="1">
    <location>
        <begin position="20"/>
        <end position="40"/>
    </location>
</feature>
<feature type="non-terminal residue" evidence="2">
    <location>
        <position position="57"/>
    </location>
</feature>